<evidence type="ECO:0000256" key="12">
    <source>
        <dbReference type="PIRNR" id="PIRNR003097"/>
    </source>
</evidence>
<dbReference type="InterPro" id="IPR040690">
    <property type="entry name" value="FtsX_ECD"/>
</dbReference>
<dbReference type="NCBIfam" id="TIGR00439">
    <property type="entry name" value="FtsX_Gneg"/>
    <property type="match status" value="1"/>
</dbReference>
<dbReference type="Pfam" id="PF02687">
    <property type="entry name" value="FtsX"/>
    <property type="match status" value="1"/>
</dbReference>
<comment type="subcellular location">
    <subcellularLocation>
        <location evidence="1">Cell inner membrane</location>
        <topology evidence="1">Multi-pass membrane protein</topology>
    </subcellularLocation>
</comment>
<dbReference type="AlphaFoldDB" id="A0A5A9W2X5"/>
<evidence type="ECO:0000256" key="5">
    <source>
        <dbReference type="ARBA" id="ARBA00022475"/>
    </source>
</evidence>
<feature type="domain" description="ABC3 transporter permease C-terminal" evidence="14">
    <location>
        <begin position="200"/>
        <end position="312"/>
    </location>
</feature>
<dbReference type="InterPro" id="IPR047590">
    <property type="entry name" value="FtsX_proteobact-type"/>
</dbReference>
<evidence type="ECO:0000256" key="6">
    <source>
        <dbReference type="ARBA" id="ARBA00022519"/>
    </source>
</evidence>
<dbReference type="EMBL" id="SMRS01000006">
    <property type="protein sequence ID" value="KAA0874478.1"/>
    <property type="molecule type" value="Genomic_DNA"/>
</dbReference>
<organism evidence="16 17">
    <name type="scientific">Nitrincola tapanii</name>
    <dbReference type="NCBI Taxonomy" id="1708751"/>
    <lineage>
        <taxon>Bacteria</taxon>
        <taxon>Pseudomonadati</taxon>
        <taxon>Pseudomonadota</taxon>
        <taxon>Gammaproteobacteria</taxon>
        <taxon>Oceanospirillales</taxon>
        <taxon>Oceanospirillaceae</taxon>
        <taxon>Nitrincola</taxon>
    </lineage>
</organism>
<feature type="transmembrane region" description="Helical" evidence="13">
    <location>
        <begin position="250"/>
        <end position="271"/>
    </location>
</feature>
<feature type="transmembrane region" description="Helical" evidence="13">
    <location>
        <begin position="197"/>
        <end position="217"/>
    </location>
</feature>
<evidence type="ECO:0000256" key="10">
    <source>
        <dbReference type="ARBA" id="ARBA00023136"/>
    </source>
</evidence>
<evidence type="ECO:0000313" key="16">
    <source>
        <dbReference type="EMBL" id="KAA0874478.1"/>
    </source>
</evidence>
<dbReference type="GO" id="GO:0032153">
    <property type="term" value="C:cell division site"/>
    <property type="evidence" value="ECO:0007669"/>
    <property type="project" value="TreeGrafter"/>
</dbReference>
<protein>
    <recommendedName>
        <fullName evidence="4 12">Cell division protein FtsX</fullName>
    </recommendedName>
</protein>
<dbReference type="GO" id="GO:0051301">
    <property type="term" value="P:cell division"/>
    <property type="evidence" value="ECO:0007669"/>
    <property type="project" value="UniProtKB-KW"/>
</dbReference>
<dbReference type="Proteomes" id="UP000325302">
    <property type="component" value="Unassembled WGS sequence"/>
</dbReference>
<keyword evidence="10 12" id="KW-0472">Membrane</keyword>
<evidence type="ECO:0000259" key="14">
    <source>
        <dbReference type="Pfam" id="PF02687"/>
    </source>
</evidence>
<evidence type="ECO:0000256" key="8">
    <source>
        <dbReference type="ARBA" id="ARBA00022692"/>
    </source>
</evidence>
<evidence type="ECO:0000256" key="3">
    <source>
        <dbReference type="ARBA" id="ARBA00011160"/>
    </source>
</evidence>
<evidence type="ECO:0000256" key="2">
    <source>
        <dbReference type="ARBA" id="ARBA00007379"/>
    </source>
</evidence>
<evidence type="ECO:0000256" key="11">
    <source>
        <dbReference type="ARBA" id="ARBA00023306"/>
    </source>
</evidence>
<comment type="caution">
    <text evidence="16">The sequence shown here is derived from an EMBL/GenBank/DDBJ whole genome shotgun (WGS) entry which is preliminary data.</text>
</comment>
<evidence type="ECO:0000256" key="7">
    <source>
        <dbReference type="ARBA" id="ARBA00022618"/>
    </source>
</evidence>
<evidence type="ECO:0000256" key="13">
    <source>
        <dbReference type="SAM" id="Phobius"/>
    </source>
</evidence>
<name>A0A5A9W2X5_9GAMM</name>
<keyword evidence="11 12" id="KW-0131">Cell cycle</keyword>
<keyword evidence="8 13" id="KW-0812">Transmembrane</keyword>
<comment type="function">
    <text evidence="12">Part of the ABC transporter FtsEX involved in cellular division.</text>
</comment>
<evidence type="ECO:0000313" key="17">
    <source>
        <dbReference type="Proteomes" id="UP000325302"/>
    </source>
</evidence>
<proteinExistence type="inferred from homology"/>
<dbReference type="PANTHER" id="PTHR47755">
    <property type="entry name" value="CELL DIVISION PROTEIN FTSX"/>
    <property type="match status" value="1"/>
</dbReference>
<keyword evidence="17" id="KW-1185">Reference proteome</keyword>
<comment type="subunit">
    <text evidence="3">Forms a membrane-associated complex with FtsE.</text>
</comment>
<sequence length="325" mass="36263">MAEKSNTVARRGAQVHRVSQRNRLSSWLRHHLSVALTSLQRILRTPLASFMTLAVLAIALALPSFMWTVVHNVQQFAAGWDTHPRISLYLHQQVSDERAEQMSLELMLHPGLSGVELIDRDKGLQDFARYSEFANLISLFERNPLPAVILVLPTDHTLLALQGLQQELSVLPEVQEAQLDLEWLQRLGAYLNVLERFTWVVSGLLALAVLLIVGNTLRMTLESRRDEIIVTKLVGATDAWVRRPFLYTGFWLGLCGAILASVLVFLAMEMIRAPVDRLAQLYMSSFSLQGLGAQGLTTLIAIGVALGWLGAFVSTGRHLREIEPS</sequence>
<evidence type="ECO:0000256" key="4">
    <source>
        <dbReference type="ARBA" id="ARBA00021907"/>
    </source>
</evidence>
<dbReference type="InterPro" id="IPR004513">
    <property type="entry name" value="FtsX"/>
</dbReference>
<keyword evidence="6 12" id="KW-0997">Cell inner membrane</keyword>
<keyword evidence="7 12" id="KW-0132">Cell division</keyword>
<reference evidence="16 17" key="1">
    <citation type="submission" date="2019-03" db="EMBL/GenBank/DDBJ databases">
        <title>Nitrincola sp. nov. isolated from an Indian soda lake.</title>
        <authorList>
            <person name="Joshi A."/>
            <person name="Thite S.V."/>
            <person name="Joseph N."/>
            <person name="Dhotre D."/>
            <person name="Moorthy M."/>
            <person name="Shouche Y.S."/>
        </authorList>
    </citation>
    <scope>NUCLEOTIDE SEQUENCE [LARGE SCALE GENOMIC DNA]</scope>
    <source>
        <strain evidence="16 17">MEB193</strain>
    </source>
</reference>
<gene>
    <name evidence="16" type="ORF">E1H14_09420</name>
</gene>
<dbReference type="Pfam" id="PF18075">
    <property type="entry name" value="FtsX_ECD"/>
    <property type="match status" value="1"/>
</dbReference>
<dbReference type="InterPro" id="IPR003838">
    <property type="entry name" value="ABC3_permease_C"/>
</dbReference>
<dbReference type="Gene3D" id="3.30.70.3040">
    <property type="match status" value="1"/>
</dbReference>
<comment type="similarity">
    <text evidence="2 12">Belongs to the ABC-4 integral membrane protein family. FtsX subfamily.</text>
</comment>
<accession>A0A5A9W2X5</accession>
<evidence type="ECO:0000256" key="1">
    <source>
        <dbReference type="ARBA" id="ARBA00004429"/>
    </source>
</evidence>
<dbReference type="RefSeq" id="WP_149391210.1">
    <property type="nucleotide sequence ID" value="NZ_SMRS01000006.1"/>
</dbReference>
<dbReference type="OrthoDB" id="9813411at2"/>
<dbReference type="PANTHER" id="PTHR47755:SF1">
    <property type="entry name" value="CELL DIVISION PROTEIN FTSX"/>
    <property type="match status" value="1"/>
</dbReference>
<evidence type="ECO:0000256" key="9">
    <source>
        <dbReference type="ARBA" id="ARBA00022989"/>
    </source>
</evidence>
<feature type="transmembrane region" description="Helical" evidence="13">
    <location>
        <begin position="47"/>
        <end position="70"/>
    </location>
</feature>
<evidence type="ECO:0000259" key="15">
    <source>
        <dbReference type="Pfam" id="PF18075"/>
    </source>
</evidence>
<feature type="transmembrane region" description="Helical" evidence="13">
    <location>
        <begin position="291"/>
        <end position="313"/>
    </location>
</feature>
<dbReference type="PIRSF" id="PIRSF003097">
    <property type="entry name" value="FtsX"/>
    <property type="match status" value="1"/>
</dbReference>
<dbReference type="GO" id="GO:0005886">
    <property type="term" value="C:plasma membrane"/>
    <property type="evidence" value="ECO:0007669"/>
    <property type="project" value="UniProtKB-SubCell"/>
</dbReference>
<keyword evidence="9 13" id="KW-1133">Transmembrane helix</keyword>
<keyword evidence="5 12" id="KW-1003">Cell membrane</keyword>
<feature type="domain" description="FtsX extracellular" evidence="15">
    <location>
        <begin position="85"/>
        <end position="176"/>
    </location>
</feature>